<reference evidence="2" key="1">
    <citation type="journal article" date="2019" name="Sci. Rep.">
        <title>Draft genome of Tanacetum cinerariifolium, the natural source of mosquito coil.</title>
        <authorList>
            <person name="Yamashiro T."/>
            <person name="Shiraishi A."/>
            <person name="Satake H."/>
            <person name="Nakayama K."/>
        </authorList>
    </citation>
    <scope>NUCLEOTIDE SEQUENCE</scope>
</reference>
<dbReference type="AlphaFoldDB" id="A0A6L2KGG9"/>
<evidence type="ECO:0000313" key="2">
    <source>
        <dbReference type="EMBL" id="GEU48019.1"/>
    </source>
</evidence>
<sequence>MFLDSRCVKKHLLNNSPTSVYSKGASTVANTLEAKEPSNGQVTAETYAALGNLNHGEHPENTNTEIPEASFA</sequence>
<dbReference type="EMBL" id="BKCJ010002359">
    <property type="protein sequence ID" value="GEU48019.1"/>
    <property type="molecule type" value="Genomic_DNA"/>
</dbReference>
<organism evidence="2">
    <name type="scientific">Tanacetum cinerariifolium</name>
    <name type="common">Dalmatian daisy</name>
    <name type="synonym">Chrysanthemum cinerariifolium</name>
    <dbReference type="NCBI Taxonomy" id="118510"/>
    <lineage>
        <taxon>Eukaryota</taxon>
        <taxon>Viridiplantae</taxon>
        <taxon>Streptophyta</taxon>
        <taxon>Embryophyta</taxon>
        <taxon>Tracheophyta</taxon>
        <taxon>Spermatophyta</taxon>
        <taxon>Magnoliopsida</taxon>
        <taxon>eudicotyledons</taxon>
        <taxon>Gunneridae</taxon>
        <taxon>Pentapetalae</taxon>
        <taxon>asterids</taxon>
        <taxon>campanulids</taxon>
        <taxon>Asterales</taxon>
        <taxon>Asteraceae</taxon>
        <taxon>Asteroideae</taxon>
        <taxon>Anthemideae</taxon>
        <taxon>Anthemidinae</taxon>
        <taxon>Tanacetum</taxon>
    </lineage>
</organism>
<comment type="caution">
    <text evidence="2">The sequence shown here is derived from an EMBL/GenBank/DDBJ whole genome shotgun (WGS) entry which is preliminary data.</text>
</comment>
<gene>
    <name evidence="2" type="ORF">Tci_019997</name>
</gene>
<feature type="region of interest" description="Disordered" evidence="1">
    <location>
        <begin position="52"/>
        <end position="72"/>
    </location>
</feature>
<accession>A0A6L2KGG9</accession>
<proteinExistence type="predicted"/>
<name>A0A6L2KGG9_TANCI</name>
<evidence type="ECO:0000256" key="1">
    <source>
        <dbReference type="SAM" id="MobiDB-lite"/>
    </source>
</evidence>
<protein>
    <submittedName>
        <fullName evidence="2">Uncharacterized protein</fullName>
    </submittedName>
</protein>